<name>A0A1M4U620_STRHI</name>
<evidence type="ECO:0000313" key="3">
    <source>
        <dbReference type="Proteomes" id="UP000184501"/>
    </source>
</evidence>
<keyword evidence="1" id="KW-0732">Signal</keyword>
<protein>
    <recommendedName>
        <fullName evidence="4">Lipoprotein</fullName>
    </recommendedName>
</protein>
<dbReference type="EMBL" id="FQVN01000001">
    <property type="protein sequence ID" value="SHE52202.1"/>
    <property type="molecule type" value="Genomic_DNA"/>
</dbReference>
<reference evidence="2 3" key="1">
    <citation type="submission" date="2016-11" db="EMBL/GenBank/DDBJ databases">
        <authorList>
            <person name="Jaros S."/>
            <person name="Januszkiewicz K."/>
            <person name="Wedrychowicz H."/>
        </authorList>
    </citation>
    <scope>NUCLEOTIDE SEQUENCE [LARGE SCALE GENOMIC DNA]</scope>
    <source>
        <strain evidence="2 3">DSM 44523</strain>
    </source>
</reference>
<evidence type="ECO:0000313" key="2">
    <source>
        <dbReference type="EMBL" id="SHE52202.1"/>
    </source>
</evidence>
<dbReference type="Proteomes" id="UP000184501">
    <property type="component" value="Unassembled WGS sequence"/>
</dbReference>
<organism evidence="2 3">
    <name type="scientific">Streptoalloteichus hindustanus</name>
    <dbReference type="NCBI Taxonomy" id="2017"/>
    <lineage>
        <taxon>Bacteria</taxon>
        <taxon>Bacillati</taxon>
        <taxon>Actinomycetota</taxon>
        <taxon>Actinomycetes</taxon>
        <taxon>Pseudonocardiales</taxon>
        <taxon>Pseudonocardiaceae</taxon>
        <taxon>Streptoalloteichus</taxon>
    </lineage>
</organism>
<feature type="signal peptide" evidence="1">
    <location>
        <begin position="1"/>
        <end position="18"/>
    </location>
</feature>
<evidence type="ECO:0000256" key="1">
    <source>
        <dbReference type="SAM" id="SignalP"/>
    </source>
</evidence>
<proteinExistence type="predicted"/>
<dbReference type="OrthoDB" id="3693714at2"/>
<dbReference type="RefSeq" id="WP_073479504.1">
    <property type="nucleotide sequence ID" value="NZ_FQVN01000001.1"/>
</dbReference>
<evidence type="ECO:0008006" key="4">
    <source>
        <dbReference type="Google" id="ProtNLM"/>
    </source>
</evidence>
<sequence length="156" mass="16396">MTSRGRAAGVLLALTAVAAAPLTGCTAAVPGEARPVLLTEGDRRLVEGYFEQANHAADRGAGEQAAFFRRTQHPDAQDRLCDLRGLTVRMEPALTTLRPDPEWSPAGRTGNPRGMVYVVAVTLTARREGATLGSQIASKHIAVLDGAAYGFAPCPS</sequence>
<accession>A0A1M4U620</accession>
<gene>
    <name evidence="2" type="ORF">SAMN05444320_101313</name>
</gene>
<keyword evidence="3" id="KW-1185">Reference proteome</keyword>
<feature type="chain" id="PRO_5039105123" description="Lipoprotein" evidence="1">
    <location>
        <begin position="19"/>
        <end position="156"/>
    </location>
</feature>
<dbReference type="AlphaFoldDB" id="A0A1M4U620"/>